<dbReference type="AlphaFoldDB" id="A0A8K0TIM6"/>
<name>A0A8K0TIM6_9PEZI</name>
<dbReference type="Proteomes" id="UP000813385">
    <property type="component" value="Unassembled WGS sequence"/>
</dbReference>
<gene>
    <name evidence="2" type="ORF">B0T11DRAFT_353326</name>
</gene>
<evidence type="ECO:0000256" key="1">
    <source>
        <dbReference type="SAM" id="Phobius"/>
    </source>
</evidence>
<evidence type="ECO:0000313" key="3">
    <source>
        <dbReference type="Proteomes" id="UP000813385"/>
    </source>
</evidence>
<keyword evidence="1" id="KW-0472">Membrane</keyword>
<sequence>MFHYQAAPIVQVSDENVPKQSRVETLAQYEWHGGPRTLGPGRLEALATWSWEIALTLVPALFIALAMAASSLDGTPISPRGERIVNLTRLSPTIYPIIFAALASRFFKNVARWRVEARQGIGLAALEQIFGSQSLAAAVERLMFVRTHIGIGILILLIWSLSPLGGQGAVRLLHMGEFVEQIPGTVFYAHPGYQESYYGTSLRGSARVGANTLYTSSLLASPAQRCSPADLWGLPKVPQWPDTEDGGERVIDHEAQEALAAGEAFYTSPLGVQVQGINIVPEKAQYNFTVQTLYYAVGCDSSTPQVGISDLSIRLDIPLDDLEVMFDPLNGTDYSTFAAVMVSPAVPDTPVPLDRIQPSQLLYATMNRSMESLAQIFTVFDCNVRPVVVDTSIQCNSSAPSVGCRATHQRLVTGQYDSVNAAQFLSVTQHAGLRGTILGLWRKIEGRVHHYDSSATDKYLAGKPYPFDQAPAGLDWTDVPFDVFSGRLTTALNTYWEATLDPFNHTSVAFDRRPSAEKLVPFASGGGMFSFNSTESTETVWHPVYRANRSWVVVLIITTVCLEILAVAGLVLEFFIRGPDILGFASSLTRENPFLGLSRQGSALDGPARARALGSLQVQLADVHPRDEVGYIALKAVSSTEGRTRGGRGRKPFTSGRLYL</sequence>
<evidence type="ECO:0000313" key="2">
    <source>
        <dbReference type="EMBL" id="KAH7363205.1"/>
    </source>
</evidence>
<dbReference type="OrthoDB" id="4847662at2759"/>
<reference evidence="2" key="1">
    <citation type="journal article" date="2021" name="Nat. Commun.">
        <title>Genetic determinants of endophytism in the Arabidopsis root mycobiome.</title>
        <authorList>
            <person name="Mesny F."/>
            <person name="Miyauchi S."/>
            <person name="Thiergart T."/>
            <person name="Pickel B."/>
            <person name="Atanasova L."/>
            <person name="Karlsson M."/>
            <person name="Huettel B."/>
            <person name="Barry K.W."/>
            <person name="Haridas S."/>
            <person name="Chen C."/>
            <person name="Bauer D."/>
            <person name="Andreopoulos W."/>
            <person name="Pangilinan J."/>
            <person name="LaButti K."/>
            <person name="Riley R."/>
            <person name="Lipzen A."/>
            <person name="Clum A."/>
            <person name="Drula E."/>
            <person name="Henrissat B."/>
            <person name="Kohler A."/>
            <person name="Grigoriev I.V."/>
            <person name="Martin F.M."/>
            <person name="Hacquard S."/>
        </authorList>
    </citation>
    <scope>NUCLEOTIDE SEQUENCE</scope>
    <source>
        <strain evidence="2">MPI-CAGE-AT-0016</strain>
    </source>
</reference>
<feature type="transmembrane region" description="Helical" evidence="1">
    <location>
        <begin position="143"/>
        <end position="161"/>
    </location>
</feature>
<feature type="transmembrane region" description="Helical" evidence="1">
    <location>
        <begin position="46"/>
        <end position="69"/>
    </location>
</feature>
<comment type="caution">
    <text evidence="2">The sequence shown here is derived from an EMBL/GenBank/DDBJ whole genome shotgun (WGS) entry which is preliminary data.</text>
</comment>
<accession>A0A8K0TIM6</accession>
<keyword evidence="1" id="KW-0812">Transmembrane</keyword>
<keyword evidence="3" id="KW-1185">Reference proteome</keyword>
<keyword evidence="1" id="KW-1133">Transmembrane helix</keyword>
<protein>
    <submittedName>
        <fullName evidence="2">Uncharacterized protein</fullName>
    </submittedName>
</protein>
<feature type="transmembrane region" description="Helical" evidence="1">
    <location>
        <begin position="89"/>
        <end position="107"/>
    </location>
</feature>
<proteinExistence type="predicted"/>
<organism evidence="2 3">
    <name type="scientific">Plectosphaerella cucumerina</name>
    <dbReference type="NCBI Taxonomy" id="40658"/>
    <lineage>
        <taxon>Eukaryota</taxon>
        <taxon>Fungi</taxon>
        <taxon>Dikarya</taxon>
        <taxon>Ascomycota</taxon>
        <taxon>Pezizomycotina</taxon>
        <taxon>Sordariomycetes</taxon>
        <taxon>Hypocreomycetidae</taxon>
        <taxon>Glomerellales</taxon>
        <taxon>Plectosphaerellaceae</taxon>
        <taxon>Plectosphaerella</taxon>
    </lineage>
</organism>
<feature type="transmembrane region" description="Helical" evidence="1">
    <location>
        <begin position="551"/>
        <end position="576"/>
    </location>
</feature>
<dbReference type="EMBL" id="JAGPXD010000003">
    <property type="protein sequence ID" value="KAH7363205.1"/>
    <property type="molecule type" value="Genomic_DNA"/>
</dbReference>